<feature type="transmembrane region" description="Helical" evidence="3">
    <location>
        <begin position="645"/>
        <end position="667"/>
    </location>
</feature>
<reference evidence="4" key="1">
    <citation type="submission" date="2021-05" db="EMBL/GenBank/DDBJ databases">
        <authorList>
            <person name="Khan N."/>
        </authorList>
    </citation>
    <scope>NUCLEOTIDE SEQUENCE</scope>
</reference>
<dbReference type="Proteomes" id="UP000693738">
    <property type="component" value="Unassembled WGS sequence"/>
</dbReference>
<keyword evidence="3" id="KW-1133">Transmembrane helix</keyword>
<dbReference type="EMBL" id="CAJSTJ010000200">
    <property type="protein sequence ID" value="CAG7566285.1"/>
    <property type="molecule type" value="Genomic_DNA"/>
</dbReference>
<name>A0A8J2NQ41_FUSEQ</name>
<evidence type="ECO:0000256" key="3">
    <source>
        <dbReference type="SAM" id="Phobius"/>
    </source>
</evidence>
<dbReference type="AlphaFoldDB" id="A0A8J2NQ41"/>
<evidence type="ECO:0000313" key="4">
    <source>
        <dbReference type="EMBL" id="CAG7566285.1"/>
    </source>
</evidence>
<comment type="caution">
    <text evidence="4">The sequence shown here is derived from an EMBL/GenBank/DDBJ whole genome shotgun (WGS) entry which is preliminary data.</text>
</comment>
<feature type="coiled-coil region" evidence="1">
    <location>
        <begin position="565"/>
        <end position="596"/>
    </location>
</feature>
<dbReference type="GO" id="GO:0016020">
    <property type="term" value="C:membrane"/>
    <property type="evidence" value="ECO:0007669"/>
    <property type="project" value="InterPro"/>
</dbReference>
<keyword evidence="3" id="KW-0472">Membrane</keyword>
<dbReference type="InterPro" id="IPR002523">
    <property type="entry name" value="MgTranspt_CorA/ZnTranspt_ZntB"/>
</dbReference>
<proteinExistence type="predicted"/>
<feature type="region of interest" description="Disordered" evidence="2">
    <location>
        <begin position="692"/>
        <end position="756"/>
    </location>
</feature>
<evidence type="ECO:0000313" key="5">
    <source>
        <dbReference type="Proteomes" id="UP000693738"/>
    </source>
</evidence>
<evidence type="ECO:0000256" key="2">
    <source>
        <dbReference type="SAM" id="MobiDB-lite"/>
    </source>
</evidence>
<feature type="compositionally biased region" description="Basic and acidic residues" evidence="2">
    <location>
        <begin position="692"/>
        <end position="710"/>
    </location>
</feature>
<dbReference type="Pfam" id="PF01544">
    <property type="entry name" value="CorA"/>
    <property type="match status" value="1"/>
</dbReference>
<evidence type="ECO:0000256" key="1">
    <source>
        <dbReference type="SAM" id="Coils"/>
    </source>
</evidence>
<accession>A0A8J2NQ41</accession>
<dbReference type="GO" id="GO:0046873">
    <property type="term" value="F:metal ion transmembrane transporter activity"/>
    <property type="evidence" value="ECO:0007669"/>
    <property type="project" value="InterPro"/>
</dbReference>
<keyword evidence="3" id="KW-0812">Transmembrane</keyword>
<organism evidence="4 5">
    <name type="scientific">Fusarium equiseti</name>
    <name type="common">Fusarium scirpi</name>
    <dbReference type="NCBI Taxonomy" id="61235"/>
    <lineage>
        <taxon>Eukaryota</taxon>
        <taxon>Fungi</taxon>
        <taxon>Dikarya</taxon>
        <taxon>Ascomycota</taxon>
        <taxon>Pezizomycotina</taxon>
        <taxon>Sordariomycetes</taxon>
        <taxon>Hypocreomycetidae</taxon>
        <taxon>Hypocreales</taxon>
        <taxon>Nectriaceae</taxon>
        <taxon>Fusarium</taxon>
        <taxon>Fusarium incarnatum-equiseti species complex</taxon>
    </lineage>
</organism>
<evidence type="ECO:0008006" key="6">
    <source>
        <dbReference type="Google" id="ProtNLM"/>
    </source>
</evidence>
<feature type="compositionally biased region" description="Basic and acidic residues" evidence="2">
    <location>
        <begin position="731"/>
        <end position="744"/>
    </location>
</feature>
<keyword evidence="1" id="KW-0175">Coiled coil</keyword>
<feature type="transmembrane region" description="Helical" evidence="3">
    <location>
        <begin position="615"/>
        <end position="633"/>
    </location>
</feature>
<sequence length="756" mass="88361">MISFYFSLLPGAKVTEDAWQNKIDIWKNLVDCQPLHEDNEDTSWDEPMRFALSIVMACKGKSMNSRSPREMHKRCMDVLLESKWPNGLFPGQLDVDGEPAIYNDELKRDRYWGNSFEIPYLLWKYGEYPGEAKTVLPEQYSEPAVLEKALFEYQRNTKGLNYANLGSMKRTLPWNNVVDQTNIVELSDEWLYDEPDFFKGQEDSDIYNFIYYIVHQFFSYKFSPNDPSFEGAVIDVPRSKAGKKTPPELHKMLRYIRGPQGLRDLMMKKRRPDNAKKRFCAIFAADPQAIILYPQTLSELDPVLGFAWRHRSYDKYFSEETAADLNRWTTELHLSFNDLDKSSEITRKERSKAEGTTNEKQVAMSLRFDGDFFDRYWTCYFLHVDPEWVVSEKEENFKSNVRSRLDGILYNQKAGYSRISLEDKKEPWRQRRILELLLFQRMVDRIYDCTDKILKDSRSIAKEDDIFPNDFDSGPNIRDYDAYRGSISFCQKHLREHQQRLQTVEQDMTENLVQIDLWLKRERERQTERPRWTFNDEIKYRGIISKLLNQNDHTIQDRRRSQSSVRMLNERLGRMLQELERKLERLDKELEKQDRLWEVDRNLREAERNADIQRFTYVTVIFLPLGFATGVFSMNGAPAGTTLRAMALTAIGAFVVIGILIACATNLEKIQNLLGNLNLFQKSVKPKDIRLIRKGPGDKKDESQHTEEQMMRGARGSGSEVGSRHSVGGLRDGEARTRHNEGGRQKAALRGSDDNV</sequence>
<protein>
    <recommendedName>
        <fullName evidence="6">Mg2+ transporter zinc transport protein</fullName>
    </recommendedName>
</protein>
<gene>
    <name evidence="4" type="ORF">FEQUK3_LOCUS11982</name>
</gene>